<dbReference type="OrthoDB" id="2448833at2"/>
<reference evidence="2 3" key="1">
    <citation type="journal article" date="2013" name="Stand. Genomic Sci.">
        <title>Genomic Encyclopedia of Type Strains, Phase I: The one thousand microbial genomes (KMG-I) project.</title>
        <authorList>
            <person name="Kyrpides N.C."/>
            <person name="Woyke T."/>
            <person name="Eisen J.A."/>
            <person name="Garrity G."/>
            <person name="Lilburn T.G."/>
            <person name="Beck B.J."/>
            <person name="Whitman W.B."/>
            <person name="Hugenholtz P."/>
            <person name="Klenk H.P."/>
        </authorList>
    </citation>
    <scope>NUCLEOTIDE SEQUENCE [LARGE SCALE GENOMIC DNA]</scope>
    <source>
        <strain evidence="2 3">DSM 45044</strain>
    </source>
</reference>
<evidence type="ECO:0000313" key="2">
    <source>
        <dbReference type="EMBL" id="TWJ15018.1"/>
    </source>
</evidence>
<dbReference type="Pfam" id="PF13761">
    <property type="entry name" value="DUF4166"/>
    <property type="match status" value="1"/>
</dbReference>
<organism evidence="2 3">
    <name type="scientific">Stackebrandtia albiflava</name>
    <dbReference type="NCBI Taxonomy" id="406432"/>
    <lineage>
        <taxon>Bacteria</taxon>
        <taxon>Bacillati</taxon>
        <taxon>Actinomycetota</taxon>
        <taxon>Actinomycetes</taxon>
        <taxon>Glycomycetales</taxon>
        <taxon>Glycomycetaceae</taxon>
        <taxon>Stackebrandtia</taxon>
    </lineage>
</organism>
<dbReference type="InterPro" id="IPR025311">
    <property type="entry name" value="DUF4166"/>
</dbReference>
<protein>
    <submittedName>
        <fullName evidence="2">Uncharacterized protein DUF4166</fullName>
    </submittedName>
</protein>
<dbReference type="AlphaFoldDB" id="A0A562VAZ4"/>
<evidence type="ECO:0000313" key="3">
    <source>
        <dbReference type="Proteomes" id="UP000321617"/>
    </source>
</evidence>
<proteinExistence type="predicted"/>
<comment type="caution">
    <text evidence="2">The sequence shown here is derived from an EMBL/GenBank/DDBJ whole genome shotgun (WGS) entry which is preliminary data.</text>
</comment>
<keyword evidence="3" id="KW-1185">Reference proteome</keyword>
<sequence>MTSMFQRVMGADFHRLHPELRRRFGIGLQNRRACVGTGTMSRIWHAPGFTRPFLWLGSRRHILVPATGVNVPFEIENYPYRDSFGREAVSFVRTFALPQGERRFDATMVRHPDRDVILDYLGTHQHLAVDLRFTAEDTGSLRITSETQVFLEGPVRLPVPRIITGTATVRESFDDEALVFRVQVEVVNRWFGPLFGYEGSFTARYVDVDAEGVPDTVKPHREEARC</sequence>
<dbReference type="RefSeq" id="WP_147133002.1">
    <property type="nucleotide sequence ID" value="NZ_BAABIJ010000001.1"/>
</dbReference>
<feature type="domain" description="DUF4166" evidence="1">
    <location>
        <begin position="16"/>
        <end position="201"/>
    </location>
</feature>
<accession>A0A562VAZ4</accession>
<gene>
    <name evidence="2" type="ORF">LX16_0715</name>
</gene>
<dbReference type="EMBL" id="VLLL01000005">
    <property type="protein sequence ID" value="TWJ15018.1"/>
    <property type="molecule type" value="Genomic_DNA"/>
</dbReference>
<evidence type="ECO:0000259" key="1">
    <source>
        <dbReference type="Pfam" id="PF13761"/>
    </source>
</evidence>
<name>A0A562VAZ4_9ACTN</name>
<dbReference type="Proteomes" id="UP000321617">
    <property type="component" value="Unassembled WGS sequence"/>
</dbReference>